<keyword evidence="2" id="KW-1185">Reference proteome</keyword>
<accession>A0ABU2SLN9</accession>
<proteinExistence type="predicted"/>
<gene>
    <name evidence="1" type="ORF">RM609_10785</name>
</gene>
<comment type="caution">
    <text evidence="1">The sequence shown here is derived from an EMBL/GenBank/DDBJ whole genome shotgun (WGS) entry which is preliminary data.</text>
</comment>
<evidence type="ECO:0000313" key="2">
    <source>
        <dbReference type="Proteomes" id="UP001180531"/>
    </source>
</evidence>
<evidence type="ECO:0000313" key="1">
    <source>
        <dbReference type="EMBL" id="MDT0449551.1"/>
    </source>
</evidence>
<name>A0ABU2SLN9_9ACTN</name>
<dbReference type="InterPro" id="IPR054213">
    <property type="entry name" value="DUF6920"/>
</dbReference>
<dbReference type="Pfam" id="PF21900">
    <property type="entry name" value="DUF6920"/>
    <property type="match status" value="1"/>
</dbReference>
<protein>
    <recommendedName>
        <fullName evidence="3">DUF4166 domain-containing protein</fullName>
    </recommendedName>
</protein>
<organism evidence="1 2">
    <name type="scientific">Streptomyces hesseae</name>
    <dbReference type="NCBI Taxonomy" id="3075519"/>
    <lineage>
        <taxon>Bacteria</taxon>
        <taxon>Bacillati</taxon>
        <taxon>Actinomycetota</taxon>
        <taxon>Actinomycetes</taxon>
        <taxon>Kitasatosporales</taxon>
        <taxon>Streptomycetaceae</taxon>
        <taxon>Streptomyces</taxon>
    </lineage>
</organism>
<dbReference type="Proteomes" id="UP001180531">
    <property type="component" value="Unassembled WGS sequence"/>
</dbReference>
<dbReference type="EMBL" id="JAVRFI010000005">
    <property type="protein sequence ID" value="MDT0449551.1"/>
    <property type="molecule type" value="Genomic_DNA"/>
</dbReference>
<sequence>MTGCTPHDSSPVMSPALPAPPGRVRREWAALATPTVSPARFAAHMTDGLPAPVRRWLAHAVVPGAPLLETVELVMHGELRMGTWRRFRARQILAPPRGLLWAAESRLAWLPVSGYDRYSGGTGEMRWRLLGVVPVMSGSGPDITRSAAGRVACEFPLVSPVALGPAVRWEAADDRQAVAHVRIGQEEFAVTTRVSPSGRLESVAMLRWGNPGRDEYGEHPFGAVFEGETRFGGFTLPRTVRAGWWFGTDRWREGEFIRFTIEEAAHR</sequence>
<evidence type="ECO:0008006" key="3">
    <source>
        <dbReference type="Google" id="ProtNLM"/>
    </source>
</evidence>
<dbReference type="RefSeq" id="WP_311609939.1">
    <property type="nucleotide sequence ID" value="NZ_JAVRFI010000005.1"/>
</dbReference>
<reference evidence="1" key="1">
    <citation type="submission" date="2024-05" db="EMBL/GenBank/DDBJ databases">
        <title>30 novel species of actinomycetes from the DSMZ collection.</title>
        <authorList>
            <person name="Nouioui I."/>
        </authorList>
    </citation>
    <scope>NUCLEOTIDE SEQUENCE</scope>
    <source>
        <strain evidence="1">DSM 40473</strain>
    </source>
</reference>